<dbReference type="AlphaFoldDB" id="A0ABD0RCZ0"/>
<feature type="region of interest" description="Disordered" evidence="1">
    <location>
        <begin position="60"/>
        <end position="123"/>
    </location>
</feature>
<gene>
    <name evidence="2" type="ORF">M9458_009974</name>
</gene>
<feature type="compositionally biased region" description="Basic residues" evidence="1">
    <location>
        <begin position="104"/>
        <end position="113"/>
    </location>
</feature>
<feature type="compositionally biased region" description="Basic and acidic residues" evidence="1">
    <location>
        <begin position="114"/>
        <end position="123"/>
    </location>
</feature>
<proteinExistence type="predicted"/>
<dbReference type="EMBL" id="JAMKFB020000004">
    <property type="protein sequence ID" value="KAL0196402.1"/>
    <property type="molecule type" value="Genomic_DNA"/>
</dbReference>
<protein>
    <submittedName>
        <fullName evidence="2">Uncharacterized protein</fullName>
    </submittedName>
</protein>
<feature type="non-terminal residue" evidence="2">
    <location>
        <position position="123"/>
    </location>
</feature>
<sequence>NLVISMSMLVAWVIPDVPKNISEQLKKEKTLLVDVFLNEEKEKLQLIQSLTAGRAADVGSDLAASSANQTQAGPSRRVPDLHGSSHPTPSRKLQPVHPPDVHVSPKRHHPTHGRVREVGRKKI</sequence>
<evidence type="ECO:0000313" key="2">
    <source>
        <dbReference type="EMBL" id="KAL0196402.1"/>
    </source>
</evidence>
<comment type="caution">
    <text evidence="2">The sequence shown here is derived from an EMBL/GenBank/DDBJ whole genome shotgun (WGS) entry which is preliminary data.</text>
</comment>
<accession>A0ABD0RCZ0</accession>
<reference evidence="2 3" key="1">
    <citation type="submission" date="2024-05" db="EMBL/GenBank/DDBJ databases">
        <title>Genome sequencing and assembly of Indian major carp, Cirrhinus mrigala (Hamilton, 1822).</title>
        <authorList>
            <person name="Mohindra V."/>
            <person name="Chowdhury L.M."/>
            <person name="Lal K."/>
            <person name="Jena J.K."/>
        </authorList>
    </citation>
    <scope>NUCLEOTIDE SEQUENCE [LARGE SCALE GENOMIC DNA]</scope>
    <source>
        <strain evidence="2">CM1030</strain>
        <tissue evidence="2">Blood</tissue>
    </source>
</reference>
<evidence type="ECO:0000313" key="3">
    <source>
        <dbReference type="Proteomes" id="UP001529510"/>
    </source>
</evidence>
<dbReference type="Proteomes" id="UP001529510">
    <property type="component" value="Unassembled WGS sequence"/>
</dbReference>
<name>A0ABD0RCZ0_CIRMR</name>
<feature type="non-terminal residue" evidence="2">
    <location>
        <position position="1"/>
    </location>
</feature>
<keyword evidence="3" id="KW-1185">Reference proteome</keyword>
<organism evidence="2 3">
    <name type="scientific">Cirrhinus mrigala</name>
    <name type="common">Mrigala</name>
    <dbReference type="NCBI Taxonomy" id="683832"/>
    <lineage>
        <taxon>Eukaryota</taxon>
        <taxon>Metazoa</taxon>
        <taxon>Chordata</taxon>
        <taxon>Craniata</taxon>
        <taxon>Vertebrata</taxon>
        <taxon>Euteleostomi</taxon>
        <taxon>Actinopterygii</taxon>
        <taxon>Neopterygii</taxon>
        <taxon>Teleostei</taxon>
        <taxon>Ostariophysi</taxon>
        <taxon>Cypriniformes</taxon>
        <taxon>Cyprinidae</taxon>
        <taxon>Labeoninae</taxon>
        <taxon>Labeonini</taxon>
        <taxon>Cirrhinus</taxon>
    </lineage>
</organism>
<evidence type="ECO:0000256" key="1">
    <source>
        <dbReference type="SAM" id="MobiDB-lite"/>
    </source>
</evidence>
<feature type="compositionally biased region" description="Polar residues" evidence="1">
    <location>
        <begin position="63"/>
        <end position="73"/>
    </location>
</feature>